<dbReference type="InterPro" id="IPR006626">
    <property type="entry name" value="PbH1"/>
</dbReference>
<proteinExistence type="predicted"/>
<dbReference type="AlphaFoldDB" id="A0AB73SZ17"/>
<evidence type="ECO:0000313" key="3">
    <source>
        <dbReference type="EMBL" id="PWJ72629.1"/>
    </source>
</evidence>
<dbReference type="Proteomes" id="UP000245412">
    <property type="component" value="Unassembled WGS sequence"/>
</dbReference>
<dbReference type="Pfam" id="PF05048">
    <property type="entry name" value="NosD"/>
    <property type="match status" value="1"/>
</dbReference>
<dbReference type="InterPro" id="IPR012334">
    <property type="entry name" value="Pectin_lyas_fold"/>
</dbReference>
<dbReference type="RefSeq" id="WP_109748376.1">
    <property type="nucleotide sequence ID" value="NZ_CABJAT010000001.1"/>
</dbReference>
<evidence type="ECO:0000259" key="1">
    <source>
        <dbReference type="Pfam" id="PF05048"/>
    </source>
</evidence>
<dbReference type="InterPro" id="IPR007742">
    <property type="entry name" value="NosD_dom"/>
</dbReference>
<feature type="domain" description="Periplasmic copper-binding protein NosD beta helix" evidence="1">
    <location>
        <begin position="353"/>
        <end position="489"/>
    </location>
</feature>
<comment type="caution">
    <text evidence="3">The sequence shown here is derived from an EMBL/GenBank/DDBJ whole genome shotgun (WGS) entry which is preliminary data.</text>
</comment>
<keyword evidence="4" id="KW-1185">Reference proteome</keyword>
<accession>A0AB73SZ17</accession>
<dbReference type="SUPFAM" id="SSF51126">
    <property type="entry name" value="Pectin lyase-like"/>
    <property type="match status" value="1"/>
</dbReference>
<dbReference type="Pfam" id="PF13229">
    <property type="entry name" value="Beta_helix"/>
    <property type="match status" value="1"/>
</dbReference>
<organism evidence="3 4">
    <name type="scientific">Murimonas intestini</name>
    <dbReference type="NCBI Taxonomy" id="1337051"/>
    <lineage>
        <taxon>Bacteria</taxon>
        <taxon>Bacillati</taxon>
        <taxon>Bacillota</taxon>
        <taxon>Clostridia</taxon>
        <taxon>Lachnospirales</taxon>
        <taxon>Lachnospiraceae</taxon>
        <taxon>Murimonas</taxon>
    </lineage>
</organism>
<protein>
    <submittedName>
        <fullName evidence="3">Parallel beta-helix repeat protein</fullName>
    </submittedName>
</protein>
<name>A0AB73SZ17_9FIRM</name>
<gene>
    <name evidence="3" type="ORF">C7383_117100</name>
</gene>
<evidence type="ECO:0000313" key="4">
    <source>
        <dbReference type="Proteomes" id="UP000245412"/>
    </source>
</evidence>
<evidence type="ECO:0000259" key="2">
    <source>
        <dbReference type="Pfam" id="PF13229"/>
    </source>
</evidence>
<dbReference type="InterPro" id="IPR039448">
    <property type="entry name" value="Beta_helix"/>
</dbReference>
<dbReference type="SMART" id="SM00710">
    <property type="entry name" value="PbH1"/>
    <property type="match status" value="10"/>
</dbReference>
<dbReference type="EMBL" id="QGGY01000017">
    <property type="protein sequence ID" value="PWJ72629.1"/>
    <property type="molecule type" value="Genomic_DNA"/>
</dbReference>
<reference evidence="3 4" key="1">
    <citation type="submission" date="2018-05" db="EMBL/GenBank/DDBJ databases">
        <authorList>
            <person name="Goeker M."/>
            <person name="Huntemann M."/>
            <person name="Clum A."/>
            <person name="Pillay M."/>
            <person name="Palaniappan K."/>
            <person name="Varghese N."/>
            <person name="Mikhailova N."/>
            <person name="Stamatis D."/>
            <person name="Reddy T."/>
            <person name="Daum C."/>
            <person name="Shapiro N."/>
            <person name="Ivanova N."/>
            <person name="Kyrpides N."/>
            <person name="Woyke T."/>
        </authorList>
    </citation>
    <scope>NUCLEOTIDE SEQUENCE [LARGE SCALE GENOMIC DNA]</scope>
    <source>
        <strain evidence="3 4">DSM 26524</strain>
    </source>
</reference>
<dbReference type="InterPro" id="IPR011050">
    <property type="entry name" value="Pectin_lyase_fold/virulence"/>
</dbReference>
<dbReference type="Gene3D" id="2.160.20.10">
    <property type="entry name" value="Single-stranded right-handed beta-helix, Pectin lyase-like"/>
    <property type="match status" value="2"/>
</dbReference>
<feature type="domain" description="Right handed beta helix" evidence="2">
    <location>
        <begin position="217"/>
        <end position="325"/>
    </location>
</feature>
<sequence>MKKKAIAGGIVLYVIVVLALRIGDLPYEKNGEADLGAVQIETGQVTDNVPQTDVPENSRQFETVNNTREYSDADSQELYNETSRVSLMPGDTEDIIKQKALPALERMAQEDQKELMGNLQVLKRIENLGAVTEEFNTPEYNWKVLYQDSINTVDAFLSNFTEKVIFDGDKASELNVFLDENAGKVVEIAADKIELDETISVPSNSYLNGNGVIITGENSLDYGVLLENAENICLQNLHFAGGMKHAVYIISSENVLLNKNIVEQSENKGIVVMGTNSYINLVKNQIFENGDGAVFLNGKITNCIIENNVIMNNRGANNFNAGISISSIPITDLKTPYNAAQDEYLYDITEVPYNNVIRGNEIKNGFSSGIYSHGGYQNYIIDNNIVENDKEGICLDFGSYGNYIANNDIIQNGGRRKQSDTDLENDFIKDLGRLEDGSSPAKLPGISLDNAAYNIIMANNIDGNYGSGVKMVRSGYRNLIIENIISDNNIGENQTFHFFGVELGYAQQPDQPVEGMDFTSDYENIVCRNIISGGHYSGIFLAEEAYCNDMIDNVILDCKLFSVECLSDKFNSTLNNDTNVAASGIELIKN</sequence>